<protein>
    <submittedName>
        <fullName evidence="1">Uncharacterized protein</fullName>
    </submittedName>
</protein>
<gene>
    <name evidence="1" type="ORF">SAMN05421869_15337</name>
</gene>
<dbReference type="AlphaFoldDB" id="A0A1G9VI86"/>
<evidence type="ECO:0000313" key="2">
    <source>
        <dbReference type="Proteomes" id="UP000199202"/>
    </source>
</evidence>
<dbReference type="EMBL" id="FNDJ01000053">
    <property type="protein sequence ID" value="SDM71932.1"/>
    <property type="molecule type" value="Genomic_DNA"/>
</dbReference>
<dbReference type="Proteomes" id="UP000199202">
    <property type="component" value="Unassembled WGS sequence"/>
</dbReference>
<proteinExistence type="predicted"/>
<accession>A0A1G9VI86</accession>
<reference evidence="1 2" key="1">
    <citation type="submission" date="2016-10" db="EMBL/GenBank/DDBJ databases">
        <authorList>
            <person name="de Groot N.N."/>
        </authorList>
    </citation>
    <scope>NUCLEOTIDE SEQUENCE [LARGE SCALE GENOMIC DNA]</scope>
    <source>
        <strain evidence="1 2">CGMCC 4.6533</strain>
    </source>
</reference>
<sequence>MPVHVDQPLPEGWVSRHYRARIEQSEAESQALWQEWANNDREIVITARDLAARYPDAVLHLQ</sequence>
<keyword evidence="2" id="KW-1185">Reference proteome</keyword>
<dbReference type="RefSeq" id="WP_245765822.1">
    <property type="nucleotide sequence ID" value="NZ_FNDJ01000053.1"/>
</dbReference>
<organism evidence="1 2">
    <name type="scientific">Nonomuraea jiangxiensis</name>
    <dbReference type="NCBI Taxonomy" id="633440"/>
    <lineage>
        <taxon>Bacteria</taxon>
        <taxon>Bacillati</taxon>
        <taxon>Actinomycetota</taxon>
        <taxon>Actinomycetes</taxon>
        <taxon>Streptosporangiales</taxon>
        <taxon>Streptosporangiaceae</taxon>
        <taxon>Nonomuraea</taxon>
    </lineage>
</organism>
<evidence type="ECO:0000313" key="1">
    <source>
        <dbReference type="EMBL" id="SDM71932.1"/>
    </source>
</evidence>
<name>A0A1G9VI86_9ACTN</name>